<feature type="transmembrane region" description="Helical" evidence="9">
    <location>
        <begin position="7"/>
        <end position="29"/>
    </location>
</feature>
<evidence type="ECO:0000256" key="3">
    <source>
        <dbReference type="ARBA" id="ARBA00022679"/>
    </source>
</evidence>
<evidence type="ECO:0000256" key="2">
    <source>
        <dbReference type="ARBA" id="ARBA00006339"/>
    </source>
</evidence>
<dbReference type="RefSeq" id="XP_030853991.1">
    <property type="nucleotide sequence ID" value="XM_030998131.1"/>
</dbReference>
<dbReference type="OrthoDB" id="6376404at2759"/>
<dbReference type="PANTHER" id="PTHR12137:SF54">
    <property type="entry name" value="CARBOHYDRATE SULFOTRANSFERASE"/>
    <property type="match status" value="1"/>
</dbReference>
<keyword evidence="9" id="KW-0735">Signal-anchor</keyword>
<keyword evidence="3 9" id="KW-0808">Transferase</keyword>
<dbReference type="Proteomes" id="UP000007110">
    <property type="component" value="Unassembled WGS sequence"/>
</dbReference>
<proteinExistence type="inferred from homology"/>
<comment type="subcellular location">
    <subcellularLocation>
        <location evidence="1 9">Golgi apparatus membrane</location>
        <topology evidence="1 9">Single-pass type II membrane protein</topology>
    </subcellularLocation>
</comment>
<protein>
    <recommendedName>
        <fullName evidence="9">Carbohydrate sulfotransferase</fullName>
        <ecNumber evidence="9">2.8.2.-</ecNumber>
    </recommendedName>
</protein>
<dbReference type="OMA" id="TKREARM"/>
<evidence type="ECO:0000313" key="10">
    <source>
        <dbReference type="EnsemblMetazoa" id="XP_030853991"/>
    </source>
</evidence>
<evidence type="ECO:0000256" key="6">
    <source>
        <dbReference type="ARBA" id="ARBA00023034"/>
    </source>
</evidence>
<organism evidence="10 11">
    <name type="scientific">Strongylocentrotus purpuratus</name>
    <name type="common">Purple sea urchin</name>
    <dbReference type="NCBI Taxonomy" id="7668"/>
    <lineage>
        <taxon>Eukaryota</taxon>
        <taxon>Metazoa</taxon>
        <taxon>Echinodermata</taxon>
        <taxon>Eleutherozoa</taxon>
        <taxon>Echinozoa</taxon>
        <taxon>Echinoidea</taxon>
        <taxon>Euechinoidea</taxon>
        <taxon>Echinacea</taxon>
        <taxon>Camarodonta</taxon>
        <taxon>Echinidea</taxon>
        <taxon>Strongylocentrotidae</taxon>
        <taxon>Strongylocentrotus</taxon>
    </lineage>
</organism>
<dbReference type="AlphaFoldDB" id="A0A7M7PNA2"/>
<evidence type="ECO:0000256" key="7">
    <source>
        <dbReference type="ARBA" id="ARBA00023136"/>
    </source>
</evidence>
<dbReference type="PANTHER" id="PTHR12137">
    <property type="entry name" value="CARBOHYDRATE SULFOTRANSFERASE"/>
    <property type="match status" value="1"/>
</dbReference>
<dbReference type="InterPro" id="IPR005331">
    <property type="entry name" value="Sulfotransferase"/>
</dbReference>
<dbReference type="GO" id="GO:0008146">
    <property type="term" value="F:sulfotransferase activity"/>
    <property type="evidence" value="ECO:0000318"/>
    <property type="project" value="GO_Central"/>
</dbReference>
<comment type="similarity">
    <text evidence="2 9">Belongs to the sulfotransferase 2 family.</text>
</comment>
<reference evidence="11" key="1">
    <citation type="submission" date="2015-02" db="EMBL/GenBank/DDBJ databases">
        <title>Genome sequencing for Strongylocentrotus purpuratus.</title>
        <authorList>
            <person name="Murali S."/>
            <person name="Liu Y."/>
            <person name="Vee V."/>
            <person name="English A."/>
            <person name="Wang M."/>
            <person name="Skinner E."/>
            <person name="Han Y."/>
            <person name="Muzny D.M."/>
            <person name="Worley K.C."/>
            <person name="Gibbs R.A."/>
        </authorList>
    </citation>
    <scope>NUCLEOTIDE SEQUENCE</scope>
</reference>
<evidence type="ECO:0000256" key="4">
    <source>
        <dbReference type="ARBA" id="ARBA00022692"/>
    </source>
</evidence>
<dbReference type="InterPro" id="IPR018011">
    <property type="entry name" value="Carb_sulfotrans_8-10"/>
</dbReference>
<name>A0A7M7PNA2_STRPU</name>
<dbReference type="InParanoid" id="A0A7M7PNA2"/>
<dbReference type="Pfam" id="PF03567">
    <property type="entry name" value="Sulfotransfer_2"/>
    <property type="match status" value="1"/>
</dbReference>
<evidence type="ECO:0000256" key="8">
    <source>
        <dbReference type="ARBA" id="ARBA00023180"/>
    </source>
</evidence>
<evidence type="ECO:0000313" key="11">
    <source>
        <dbReference type="Proteomes" id="UP000007110"/>
    </source>
</evidence>
<evidence type="ECO:0000256" key="5">
    <source>
        <dbReference type="ARBA" id="ARBA00022989"/>
    </source>
</evidence>
<keyword evidence="7 9" id="KW-0472">Membrane</keyword>
<dbReference type="GO" id="GO:0000139">
    <property type="term" value="C:Golgi membrane"/>
    <property type="evidence" value="ECO:0007669"/>
    <property type="project" value="UniProtKB-SubCell"/>
</dbReference>
<evidence type="ECO:0000256" key="9">
    <source>
        <dbReference type="RuleBase" id="RU364020"/>
    </source>
</evidence>
<keyword evidence="8 9" id="KW-0325">Glycoprotein</keyword>
<keyword evidence="9" id="KW-0119">Carbohydrate metabolism</keyword>
<dbReference type="EnsemblMetazoa" id="XM_030998131">
    <property type="protein sequence ID" value="XP_030853991"/>
    <property type="gene ID" value="LOC115929338"/>
</dbReference>
<dbReference type="EC" id="2.8.2.-" evidence="9"/>
<sequence>MGVSREYLIFSVATIASATFVILTIYSGMEKHEKDRVLQPRITMSQRSNDHFLQNCPATQALRRHTQRHGCSSLGFSDKETYKLNKIITNPSYLRNIYVSERYRTIICLIPKATSMNWVRTLMILEGAINSTNGLAPQEIVHAAKKHLRVLGQYKPDKRLGILRNYSSAIFVRNPYSRLLSAFRDRLEKYPNRNLSHRKWFNKNIYLKFGNHSPAEMPDRSMPSEKYNVTFKEFVDFYLSVKKTQDVHWREQYKVCPPCFDYDYIGNVETYADDFKQTVQIFDATSKVPLVKAPHATNSSEDGVLRRYYETLSDLQMKKLEKLLSSDMKLFGYSIPRAIQRNSF</sequence>
<dbReference type="GeneID" id="115929338"/>
<keyword evidence="5 9" id="KW-1133">Transmembrane helix</keyword>
<evidence type="ECO:0000256" key="1">
    <source>
        <dbReference type="ARBA" id="ARBA00004323"/>
    </source>
</evidence>
<accession>A0A7M7PNA2</accession>
<dbReference type="GO" id="GO:0016051">
    <property type="term" value="P:carbohydrate biosynthetic process"/>
    <property type="evidence" value="ECO:0007669"/>
    <property type="project" value="InterPro"/>
</dbReference>
<keyword evidence="6 9" id="KW-0333">Golgi apparatus</keyword>
<keyword evidence="11" id="KW-1185">Reference proteome</keyword>
<reference evidence="10" key="2">
    <citation type="submission" date="2021-01" db="UniProtKB">
        <authorList>
            <consortium name="EnsemblMetazoa"/>
        </authorList>
    </citation>
    <scope>IDENTIFICATION</scope>
</reference>
<keyword evidence="4 9" id="KW-0812">Transmembrane</keyword>
<dbReference type="KEGG" id="spu:115929338"/>